<keyword evidence="5 11" id="KW-0418">Kinase</keyword>
<dbReference type="Pfam" id="PF19279">
    <property type="entry name" value="YegS_C"/>
    <property type="match status" value="1"/>
</dbReference>
<evidence type="ECO:0000313" key="11">
    <source>
        <dbReference type="EMBL" id="NIH57686.1"/>
    </source>
</evidence>
<dbReference type="RefSeq" id="WP_167167817.1">
    <property type="nucleotide sequence ID" value="NZ_BAAAOO010000007.1"/>
</dbReference>
<dbReference type="Gene3D" id="2.60.200.40">
    <property type="match status" value="1"/>
</dbReference>
<comment type="similarity">
    <text evidence="2">Belongs to the diacylglycerol/lipid kinase family.</text>
</comment>
<evidence type="ECO:0000256" key="2">
    <source>
        <dbReference type="ARBA" id="ARBA00005983"/>
    </source>
</evidence>
<evidence type="ECO:0000256" key="3">
    <source>
        <dbReference type="ARBA" id="ARBA00022679"/>
    </source>
</evidence>
<evidence type="ECO:0000256" key="6">
    <source>
        <dbReference type="ARBA" id="ARBA00022840"/>
    </source>
</evidence>
<dbReference type="Gene3D" id="3.40.50.10330">
    <property type="entry name" value="Probable inorganic polyphosphate/atp-NAD kinase, domain 1"/>
    <property type="match status" value="1"/>
</dbReference>
<name>A0ABX0SLS0_9ACTN</name>
<dbReference type="GO" id="GO:0016301">
    <property type="term" value="F:kinase activity"/>
    <property type="evidence" value="ECO:0007669"/>
    <property type="project" value="UniProtKB-KW"/>
</dbReference>
<evidence type="ECO:0000256" key="5">
    <source>
        <dbReference type="ARBA" id="ARBA00022777"/>
    </source>
</evidence>
<dbReference type="InterPro" id="IPR001206">
    <property type="entry name" value="Diacylglycerol_kinase_cat_dom"/>
</dbReference>
<comment type="caution">
    <text evidence="11">The sequence shown here is derived from an EMBL/GenBank/DDBJ whole genome shotgun (WGS) entry which is preliminary data.</text>
</comment>
<dbReference type="Pfam" id="PF00781">
    <property type="entry name" value="DAGK_cat"/>
    <property type="match status" value="1"/>
</dbReference>
<evidence type="ECO:0000256" key="9">
    <source>
        <dbReference type="SAM" id="MobiDB-lite"/>
    </source>
</evidence>
<dbReference type="InterPro" id="IPR045540">
    <property type="entry name" value="YegS/DAGK_C"/>
</dbReference>
<feature type="region of interest" description="Disordered" evidence="9">
    <location>
        <begin position="1"/>
        <end position="26"/>
    </location>
</feature>
<keyword evidence="8" id="KW-1208">Phospholipid metabolism</keyword>
<keyword evidence="7" id="KW-0444">Lipid biosynthesis</keyword>
<evidence type="ECO:0000313" key="12">
    <source>
        <dbReference type="Proteomes" id="UP000749311"/>
    </source>
</evidence>
<evidence type="ECO:0000259" key="10">
    <source>
        <dbReference type="PROSITE" id="PS50146"/>
    </source>
</evidence>
<comment type="cofactor">
    <cofactor evidence="1">
        <name>Mg(2+)</name>
        <dbReference type="ChEBI" id="CHEBI:18420"/>
    </cofactor>
</comment>
<evidence type="ECO:0000256" key="7">
    <source>
        <dbReference type="ARBA" id="ARBA00023209"/>
    </source>
</evidence>
<dbReference type="Proteomes" id="UP000749311">
    <property type="component" value="Unassembled WGS sequence"/>
</dbReference>
<organism evidence="11 12">
    <name type="scientific">Brooklawnia cerclae</name>
    <dbReference type="NCBI Taxonomy" id="349934"/>
    <lineage>
        <taxon>Bacteria</taxon>
        <taxon>Bacillati</taxon>
        <taxon>Actinomycetota</taxon>
        <taxon>Actinomycetes</taxon>
        <taxon>Propionibacteriales</taxon>
        <taxon>Propionibacteriaceae</taxon>
        <taxon>Brooklawnia</taxon>
    </lineage>
</organism>
<dbReference type="PANTHER" id="PTHR12358:SF54">
    <property type="entry name" value="SPHINGOSINE KINASE RELATED PROTEIN"/>
    <property type="match status" value="1"/>
</dbReference>
<keyword evidence="6" id="KW-0067">ATP-binding</keyword>
<dbReference type="EMBL" id="JAAMOZ010000001">
    <property type="protein sequence ID" value="NIH57686.1"/>
    <property type="molecule type" value="Genomic_DNA"/>
</dbReference>
<reference evidence="11 12" key="1">
    <citation type="submission" date="2020-02" db="EMBL/GenBank/DDBJ databases">
        <title>Sequencing the genomes of 1000 actinobacteria strains.</title>
        <authorList>
            <person name="Klenk H.-P."/>
        </authorList>
    </citation>
    <scope>NUCLEOTIDE SEQUENCE [LARGE SCALE GENOMIC DNA]</scope>
    <source>
        <strain evidence="11 12">DSM 19609</strain>
    </source>
</reference>
<evidence type="ECO:0000256" key="8">
    <source>
        <dbReference type="ARBA" id="ARBA00023264"/>
    </source>
</evidence>
<keyword evidence="4" id="KW-0547">Nucleotide-binding</keyword>
<dbReference type="InterPro" id="IPR050187">
    <property type="entry name" value="Lipid_Phosphate_FormReg"/>
</dbReference>
<dbReference type="InterPro" id="IPR016064">
    <property type="entry name" value="NAD/diacylglycerol_kinase_sf"/>
</dbReference>
<dbReference type="PANTHER" id="PTHR12358">
    <property type="entry name" value="SPHINGOSINE KINASE"/>
    <property type="match status" value="1"/>
</dbReference>
<keyword evidence="3" id="KW-0808">Transferase</keyword>
<proteinExistence type="inferred from homology"/>
<evidence type="ECO:0000256" key="1">
    <source>
        <dbReference type="ARBA" id="ARBA00001946"/>
    </source>
</evidence>
<dbReference type="InterPro" id="IPR017438">
    <property type="entry name" value="ATP-NAD_kinase_N"/>
</dbReference>
<feature type="domain" description="DAGKc" evidence="10">
    <location>
        <begin position="18"/>
        <end position="148"/>
    </location>
</feature>
<gene>
    <name evidence="11" type="ORF">FB473_002331</name>
</gene>
<protein>
    <submittedName>
        <fullName evidence="11">Diacylglycerol kinase family enzyme</fullName>
    </submittedName>
</protein>
<dbReference type="SUPFAM" id="SSF111331">
    <property type="entry name" value="NAD kinase/diacylglycerol kinase-like"/>
    <property type="match status" value="1"/>
</dbReference>
<accession>A0ABX0SLS0</accession>
<keyword evidence="12" id="KW-1185">Reference proteome</keyword>
<keyword evidence="7" id="KW-0443">Lipid metabolism</keyword>
<sequence>MSTTGHSGTREASAPRPKPPRNVAIIGNPIARDSGRCVTAVVRECCRLGLPVLSNLTTSVSDPGYGQARRAVAAGADLVVVVGGDGTIRQVVRALAGTQVALGVIACGTGNLLAHNLGLPRRGAHDQAAAVIGGSVVRIDVGWASGESTHGPWGEEPFVTMAGIGRDARTVACTGLSDKRRLGWWAYGVSGLAEARRRALPMRVQIDDEEPRDVLTWTVLVGNTPAGPGRIRIWPHARPDDGVLDVLEVPIRHMGEWLAVADKGLVHYDREARALRYAQGRRIAVHPSWPLPVQLDGDVVQGVTELRVRVEHRGLAVCVPRSGPA</sequence>
<evidence type="ECO:0000256" key="4">
    <source>
        <dbReference type="ARBA" id="ARBA00022741"/>
    </source>
</evidence>
<keyword evidence="7" id="KW-0594">Phospholipid biosynthesis</keyword>
<dbReference type="PROSITE" id="PS50146">
    <property type="entry name" value="DAGK"/>
    <property type="match status" value="1"/>
</dbReference>